<dbReference type="Proteomes" id="UP000507470">
    <property type="component" value="Unassembled WGS sequence"/>
</dbReference>
<keyword evidence="3" id="KW-1185">Reference proteome</keyword>
<proteinExistence type="predicted"/>
<sequence length="276" mass="30817">MDAYSDNALLRENDLEDKNCIRNSDYSNIIKIGCCLSILIFFCLLTIVSLNVLNLLHISPLQNEQVNIKSKETQYHIMLPTHATNDTTAVQNAKKVPYIKVPTTESAVMILILISGYFMTRENTTDSKESNEKDNTFPVAQSLVKGSYSMTNVYLDNDPLLKASGGNISTGVRIPTEGLYYLYACIQVTCYCKSKLKADVTVSEVTHYIQINSGNSNKTIMEKTIQIPHGTGVYKTSNIFVPIRLKGHDVVSMHLSDDSYVYNSRKSNVIGVFLMS</sequence>
<evidence type="ECO:0000313" key="3">
    <source>
        <dbReference type="Proteomes" id="UP000507470"/>
    </source>
</evidence>
<name>A0A6J8DD42_MYTCO</name>
<keyword evidence="1" id="KW-0812">Transmembrane</keyword>
<dbReference type="EMBL" id="CACVKT020007119">
    <property type="protein sequence ID" value="CAC5405567.1"/>
    <property type="molecule type" value="Genomic_DNA"/>
</dbReference>
<feature type="transmembrane region" description="Helical" evidence="1">
    <location>
        <begin position="29"/>
        <end position="53"/>
    </location>
</feature>
<protein>
    <submittedName>
        <fullName evidence="2">Uncharacterized protein</fullName>
    </submittedName>
</protein>
<evidence type="ECO:0000256" key="1">
    <source>
        <dbReference type="SAM" id="Phobius"/>
    </source>
</evidence>
<gene>
    <name evidence="2" type="ORF">MCOR_39242</name>
</gene>
<dbReference type="Gene3D" id="2.60.120.40">
    <property type="match status" value="1"/>
</dbReference>
<reference evidence="2 3" key="1">
    <citation type="submission" date="2020-06" db="EMBL/GenBank/DDBJ databases">
        <authorList>
            <person name="Li R."/>
            <person name="Bekaert M."/>
        </authorList>
    </citation>
    <scope>NUCLEOTIDE SEQUENCE [LARGE SCALE GENOMIC DNA]</scope>
    <source>
        <strain evidence="3">wild</strain>
    </source>
</reference>
<keyword evidence="1" id="KW-0472">Membrane</keyword>
<dbReference type="InterPro" id="IPR008983">
    <property type="entry name" value="Tumour_necrosis_fac-like_dom"/>
</dbReference>
<evidence type="ECO:0000313" key="2">
    <source>
        <dbReference type="EMBL" id="CAC5405567.1"/>
    </source>
</evidence>
<organism evidence="2 3">
    <name type="scientific">Mytilus coruscus</name>
    <name type="common">Sea mussel</name>
    <dbReference type="NCBI Taxonomy" id="42192"/>
    <lineage>
        <taxon>Eukaryota</taxon>
        <taxon>Metazoa</taxon>
        <taxon>Spiralia</taxon>
        <taxon>Lophotrochozoa</taxon>
        <taxon>Mollusca</taxon>
        <taxon>Bivalvia</taxon>
        <taxon>Autobranchia</taxon>
        <taxon>Pteriomorphia</taxon>
        <taxon>Mytilida</taxon>
        <taxon>Mytiloidea</taxon>
        <taxon>Mytilidae</taxon>
        <taxon>Mytilinae</taxon>
        <taxon>Mytilus</taxon>
    </lineage>
</organism>
<keyword evidence="1" id="KW-1133">Transmembrane helix</keyword>
<dbReference type="OrthoDB" id="6099621at2759"/>
<dbReference type="SUPFAM" id="SSF49842">
    <property type="entry name" value="TNF-like"/>
    <property type="match status" value="1"/>
</dbReference>
<dbReference type="AlphaFoldDB" id="A0A6J8DD42"/>
<accession>A0A6J8DD42</accession>